<feature type="non-terminal residue" evidence="1">
    <location>
        <position position="1"/>
    </location>
</feature>
<name>A0A3B1E4L7_9ZZZZ</name>
<evidence type="ECO:0000313" key="1">
    <source>
        <dbReference type="EMBL" id="VAX37567.1"/>
    </source>
</evidence>
<gene>
    <name evidence="1" type="ORF">MNBD_UNCLBAC01-1953</name>
</gene>
<organism evidence="1">
    <name type="scientific">hydrothermal vent metagenome</name>
    <dbReference type="NCBI Taxonomy" id="652676"/>
    <lineage>
        <taxon>unclassified sequences</taxon>
        <taxon>metagenomes</taxon>
        <taxon>ecological metagenomes</taxon>
    </lineage>
</organism>
<sequence length="34" mass="3999">RALFDSLRVESMEMIYQALLYGYHKPKPIILNTS</sequence>
<proteinExistence type="predicted"/>
<protein>
    <submittedName>
        <fullName evidence="1">Uncharacterized protein</fullName>
    </submittedName>
</protein>
<dbReference type="AlphaFoldDB" id="A0A3B1E4L7"/>
<accession>A0A3B1E4L7</accession>
<dbReference type="EMBL" id="UOGJ01000131">
    <property type="protein sequence ID" value="VAX37567.1"/>
    <property type="molecule type" value="Genomic_DNA"/>
</dbReference>
<reference evidence="1" key="1">
    <citation type="submission" date="2018-06" db="EMBL/GenBank/DDBJ databases">
        <authorList>
            <person name="Zhirakovskaya E."/>
        </authorList>
    </citation>
    <scope>NUCLEOTIDE SEQUENCE</scope>
</reference>